<sequence length="70" mass="8282">MIGTILTIVMTVVFFKMIFQWIFGKGGNGLTQFFGEVFTIMGKIIGFFLKLIWKIFRGLFRLLIYNPRRR</sequence>
<dbReference type="KEGG" id="mcos:GM418_14555"/>
<evidence type="ECO:0000313" key="2">
    <source>
        <dbReference type="EMBL" id="QGY44843.1"/>
    </source>
</evidence>
<organism evidence="2 3">
    <name type="scientific">Maribellus comscasis</name>
    <dbReference type="NCBI Taxonomy" id="2681766"/>
    <lineage>
        <taxon>Bacteria</taxon>
        <taxon>Pseudomonadati</taxon>
        <taxon>Bacteroidota</taxon>
        <taxon>Bacteroidia</taxon>
        <taxon>Marinilabiliales</taxon>
        <taxon>Prolixibacteraceae</taxon>
        <taxon>Maribellus</taxon>
    </lineage>
</organism>
<dbReference type="EMBL" id="CP046401">
    <property type="protein sequence ID" value="QGY44843.1"/>
    <property type="molecule type" value="Genomic_DNA"/>
</dbReference>
<proteinExistence type="predicted"/>
<feature type="transmembrane region" description="Helical" evidence="1">
    <location>
        <begin position="44"/>
        <end position="64"/>
    </location>
</feature>
<name>A0A6I6K0C0_9BACT</name>
<keyword evidence="1" id="KW-1133">Transmembrane helix</keyword>
<accession>A0A6I6K0C0</accession>
<evidence type="ECO:0000256" key="1">
    <source>
        <dbReference type="SAM" id="Phobius"/>
    </source>
</evidence>
<gene>
    <name evidence="2" type="ORF">GM418_14555</name>
</gene>
<dbReference type="RefSeq" id="WP_158867536.1">
    <property type="nucleotide sequence ID" value="NZ_CP046401.1"/>
</dbReference>
<dbReference type="Proteomes" id="UP000428260">
    <property type="component" value="Chromosome"/>
</dbReference>
<reference evidence="2 3" key="1">
    <citation type="submission" date="2019-11" db="EMBL/GenBank/DDBJ databases">
        <authorList>
            <person name="Zheng R.K."/>
            <person name="Sun C.M."/>
        </authorList>
    </citation>
    <scope>NUCLEOTIDE SEQUENCE [LARGE SCALE GENOMIC DNA]</scope>
    <source>
        <strain evidence="2 3">WC007</strain>
    </source>
</reference>
<evidence type="ECO:0000313" key="3">
    <source>
        <dbReference type="Proteomes" id="UP000428260"/>
    </source>
</evidence>
<feature type="transmembrane region" description="Helical" evidence="1">
    <location>
        <begin position="5"/>
        <end position="24"/>
    </location>
</feature>
<keyword evidence="1" id="KW-0472">Membrane</keyword>
<dbReference type="AlphaFoldDB" id="A0A6I6K0C0"/>
<keyword evidence="3" id="KW-1185">Reference proteome</keyword>
<keyword evidence="1" id="KW-0812">Transmembrane</keyword>
<protein>
    <submittedName>
        <fullName evidence="2">Uncharacterized protein</fullName>
    </submittedName>
</protein>